<dbReference type="AlphaFoldDB" id="A0AAW8F248"/>
<organism evidence="1 2">
    <name type="scientific">Streptomyces canus</name>
    <dbReference type="NCBI Taxonomy" id="58343"/>
    <lineage>
        <taxon>Bacteria</taxon>
        <taxon>Bacillati</taxon>
        <taxon>Actinomycetota</taxon>
        <taxon>Actinomycetes</taxon>
        <taxon>Kitasatosporales</taxon>
        <taxon>Streptomycetaceae</taxon>
        <taxon>Streptomyces</taxon>
        <taxon>Streptomyces aurantiacus group</taxon>
    </lineage>
</organism>
<evidence type="ECO:0000313" key="2">
    <source>
        <dbReference type="Proteomes" id="UP001234216"/>
    </source>
</evidence>
<dbReference type="EMBL" id="JAUSZV010000001">
    <property type="protein sequence ID" value="MDQ0904159.1"/>
    <property type="molecule type" value="Genomic_DNA"/>
</dbReference>
<accession>A0AAW8F248</accession>
<sequence length="99" mass="10771">MSAPSHTAKQGWDQATFSCGRCGAKRTVTTEADYLKAICVHRDAHALWDRLNPIERDGLASILRVLLADVGLGREFLALMDNQQPATRPNPTTPEGATP</sequence>
<gene>
    <name evidence="1" type="ORF">QFZ22_000144</name>
</gene>
<dbReference type="Pfam" id="PF19750">
    <property type="entry name" value="DUF6237"/>
    <property type="match status" value="1"/>
</dbReference>
<dbReference type="RefSeq" id="WP_306971690.1">
    <property type="nucleotide sequence ID" value="NZ_JAUSZV010000001.1"/>
</dbReference>
<evidence type="ECO:0000313" key="1">
    <source>
        <dbReference type="EMBL" id="MDQ0904159.1"/>
    </source>
</evidence>
<name>A0AAW8F248_9ACTN</name>
<dbReference type="InterPro" id="IPR046204">
    <property type="entry name" value="DUF6237"/>
</dbReference>
<protein>
    <submittedName>
        <fullName evidence="1">Uncharacterized protein</fullName>
    </submittedName>
</protein>
<proteinExistence type="predicted"/>
<reference evidence="1" key="1">
    <citation type="submission" date="2023-07" db="EMBL/GenBank/DDBJ databases">
        <title>Comparative genomics of wheat-associated soil bacteria to identify genetic determinants of phenazine resistance.</title>
        <authorList>
            <person name="Mouncey N."/>
        </authorList>
    </citation>
    <scope>NUCLEOTIDE SEQUENCE</scope>
    <source>
        <strain evidence="1">V4I22</strain>
    </source>
</reference>
<dbReference type="Proteomes" id="UP001234216">
    <property type="component" value="Unassembled WGS sequence"/>
</dbReference>
<comment type="caution">
    <text evidence="1">The sequence shown here is derived from an EMBL/GenBank/DDBJ whole genome shotgun (WGS) entry which is preliminary data.</text>
</comment>